<dbReference type="Proteomes" id="UP000665181">
    <property type="component" value="Unassembled WGS sequence"/>
</dbReference>
<dbReference type="PANTHER" id="PTHR34136:SF1">
    <property type="entry name" value="UDP-N-ACETYL-D-MANNOSAMINURONIC ACID TRANSFERASE"/>
    <property type="match status" value="1"/>
</dbReference>
<evidence type="ECO:0000256" key="4">
    <source>
        <dbReference type="ARBA" id="ARBA00023316"/>
    </source>
</evidence>
<dbReference type="PANTHER" id="PTHR34136">
    <property type="match status" value="1"/>
</dbReference>
<dbReference type="EMBL" id="LJZV01000010">
    <property type="protein sequence ID" value="KZD92519.1"/>
    <property type="molecule type" value="Genomic_DNA"/>
</dbReference>
<evidence type="ECO:0000256" key="1">
    <source>
        <dbReference type="ARBA" id="ARBA00022676"/>
    </source>
</evidence>
<dbReference type="EC" id="2.4.1.187" evidence="5"/>
<organism evidence="7 9">
    <name type="scientific">Bacillus subtilis</name>
    <dbReference type="NCBI Taxonomy" id="1423"/>
    <lineage>
        <taxon>Bacteria</taxon>
        <taxon>Bacillati</taxon>
        <taxon>Bacillota</taxon>
        <taxon>Bacilli</taxon>
        <taxon>Bacillales</taxon>
        <taxon>Bacillaceae</taxon>
        <taxon>Bacillus</taxon>
    </lineage>
</organism>
<dbReference type="Proteomes" id="UP000076442">
    <property type="component" value="Unassembled WGS sequence"/>
</dbReference>
<dbReference type="RefSeq" id="WP_015251089.1">
    <property type="nucleotide sequence ID" value="NZ_CANLQF010000002.1"/>
</dbReference>
<comment type="catalytic activity">
    <reaction evidence="5">
        <text>UDP-N-acetyl-alpha-D-mannosamine + N-acetyl-alpha-D-glucosaminyl-di-trans,octa-cis-undecaprenyl diphosphate = N-acetyl-beta-D-mannosaminyl-(1-&gt;4)-N-acetyl-alpha-D-glucosaminyl di-trans,octa-cis-undecaprenyl diphosphate + UDP + H(+)</text>
        <dbReference type="Rhea" id="RHEA:16053"/>
        <dbReference type="ChEBI" id="CHEBI:15378"/>
        <dbReference type="ChEBI" id="CHEBI:58223"/>
        <dbReference type="ChEBI" id="CHEBI:62959"/>
        <dbReference type="ChEBI" id="CHEBI:68623"/>
        <dbReference type="ChEBI" id="CHEBI:132210"/>
        <dbReference type="EC" id="2.4.1.187"/>
    </reaction>
</comment>
<reference evidence="6 8" key="1">
    <citation type="submission" date="2015-09" db="EMBL/GenBank/DDBJ databases">
        <title>Spore heat resistance.</title>
        <authorList>
            <person name="Boekhorst J."/>
            <person name="Berendsen E.M."/>
            <person name="Wells-Bennik M.H."/>
            <person name="Kuipers O.P."/>
        </authorList>
    </citation>
    <scope>NUCLEOTIDE SEQUENCE [LARGE SCALE GENOMIC DNA]</scope>
    <source>
        <strain evidence="6 8">B4122</strain>
    </source>
</reference>
<comment type="caution">
    <text evidence="7">The sequence shown here is derived from an EMBL/GenBank/DDBJ whole genome shotgun (WGS) entry which is preliminary data.</text>
</comment>
<dbReference type="GO" id="GO:0047244">
    <property type="term" value="F:N-acetylglucosaminyldiphosphoundecaprenol N-acetyl-beta-D-mannosaminyltransferase activity"/>
    <property type="evidence" value="ECO:0007669"/>
    <property type="project" value="UniProtKB-UniRule"/>
</dbReference>
<dbReference type="AlphaFoldDB" id="A0A165AQ67"/>
<name>A0A165AQ67_BACIU</name>
<evidence type="ECO:0000313" key="9">
    <source>
        <dbReference type="Proteomes" id="UP000665181"/>
    </source>
</evidence>
<dbReference type="InterPro" id="IPR004629">
    <property type="entry name" value="WecG_TagA_CpsF"/>
</dbReference>
<sequence length="257" mass="29140">MQTKPINQLDFVDGELTSFVSHLETSFLDQNKGAFIVTANPEIGFEAMQNPRYEAVLSSADFILPDGIGVVLVSKLIGKPLQSRIAGYDLFTSLLEKADQKKKRVFFYGAAKHVIAQTIERVERDYPGIEIAGYSDGYVKNQREVADKIAASNPDMVFVALGYPNQEFFIHKYRHLFPQAVSVGLGGSFDVFSGNVKRAPSFFIRFHLEWMYRLITNPARWRRMLSIPKYVTAVLKHERTSAKPQYTGQVKDQSRHL</sequence>
<dbReference type="NCBIfam" id="TIGR00696">
    <property type="entry name" value="wecG_tagA_cpsF"/>
    <property type="match status" value="1"/>
</dbReference>
<dbReference type="HAMAP" id="MF_02070">
    <property type="entry name" value="TagA_TarA"/>
    <property type="match status" value="1"/>
</dbReference>
<reference evidence="7" key="2">
    <citation type="submission" date="2021-03" db="EMBL/GenBank/DDBJ databases">
        <title>Isolation of Bacillus subtilis from fermented food sample.</title>
        <authorList>
            <person name="Lakshmanan V."/>
            <person name="Athira K."/>
            <person name="Rajagopal K."/>
        </authorList>
    </citation>
    <scope>NUCLEOTIDE SEQUENCE</scope>
    <source>
        <strain evidence="7">S1</strain>
    </source>
</reference>
<dbReference type="CDD" id="cd06533">
    <property type="entry name" value="Glyco_transf_WecG_TagA"/>
    <property type="match status" value="1"/>
</dbReference>
<comment type="function">
    <text evidence="5">Catalyzes the conversion of GlcNAc-PP-undecaprenol into ManNAc-GlcNAc-PP-undecaprenol, the first committed lipid intermediate in the de novo synthesis of teichoic acid.</text>
</comment>
<dbReference type="Pfam" id="PF03808">
    <property type="entry name" value="Glyco_tran_WecG"/>
    <property type="match status" value="1"/>
</dbReference>
<evidence type="ECO:0000256" key="2">
    <source>
        <dbReference type="ARBA" id="ARBA00022679"/>
    </source>
</evidence>
<dbReference type="EMBL" id="JAGFPW010000020">
    <property type="protein sequence ID" value="MBO3796116.1"/>
    <property type="molecule type" value="Genomic_DNA"/>
</dbReference>
<keyword evidence="1 5" id="KW-0328">Glycosyltransferase</keyword>
<keyword evidence="3 5" id="KW-0777">Teichoic acid biosynthesis</keyword>
<evidence type="ECO:0000313" key="7">
    <source>
        <dbReference type="EMBL" id="MBO3796116.1"/>
    </source>
</evidence>
<keyword evidence="2 5" id="KW-0808">Transferase</keyword>
<keyword evidence="4 5" id="KW-0961">Cell wall biogenesis/degradation</keyword>
<evidence type="ECO:0000313" key="6">
    <source>
        <dbReference type="EMBL" id="KZD92519.1"/>
    </source>
</evidence>
<dbReference type="GO" id="GO:0019350">
    <property type="term" value="P:teichoic acid biosynthetic process"/>
    <property type="evidence" value="ECO:0007669"/>
    <property type="project" value="UniProtKB-UniRule"/>
</dbReference>
<evidence type="ECO:0000256" key="5">
    <source>
        <dbReference type="HAMAP-Rule" id="MF_02070"/>
    </source>
</evidence>
<evidence type="ECO:0000256" key="3">
    <source>
        <dbReference type="ARBA" id="ARBA00022944"/>
    </source>
</evidence>
<comment type="pathway">
    <text evidence="5">Cell wall biogenesis; teichoic acid biosynthesis.</text>
</comment>
<dbReference type="GO" id="GO:0071555">
    <property type="term" value="P:cell wall organization"/>
    <property type="evidence" value="ECO:0007669"/>
    <property type="project" value="UniProtKB-KW"/>
</dbReference>
<gene>
    <name evidence="6" type="ORF">B4122_1858</name>
    <name evidence="7" type="ORF">J5227_17805</name>
</gene>
<dbReference type="UniPathway" id="UPA00632"/>
<accession>A0A165AQ67</accession>
<comment type="similarity">
    <text evidence="5">Belongs to the glycosyltransferase 26 family. TagA/TarA subfamily.</text>
</comment>
<dbReference type="InterPro" id="IPR034714">
    <property type="entry name" value="TagA_TarA"/>
</dbReference>
<proteinExistence type="inferred from homology"/>
<evidence type="ECO:0000313" key="8">
    <source>
        <dbReference type="Proteomes" id="UP000076442"/>
    </source>
</evidence>
<protein>
    <recommendedName>
        <fullName evidence="5">N-acetylglucosaminyldiphosphoundecaprenol N-acetyl-beta-D-mannosaminyltransferase</fullName>
        <ecNumber evidence="5">2.4.1.187</ecNumber>
    </recommendedName>
    <alternativeName>
        <fullName evidence="5">N-acetylmannosaminyltransferase</fullName>
    </alternativeName>
    <alternativeName>
        <fullName evidence="5">UDP-N-acetylmannosamine transferase</fullName>
    </alternativeName>
    <alternativeName>
        <fullName evidence="5">UDP-N-acetylmannosamine:N-acetylglucosaminyl pyrophosphorylundecaprenol N-acetylmannosaminyltransferase</fullName>
    </alternativeName>
</protein>